<dbReference type="GeneID" id="77802476"/>
<accession>A0ABY7CYI4</accession>
<dbReference type="PANTHER" id="PTHR44051:SF8">
    <property type="entry name" value="GLUTATHIONE S-TRANSFERASE GSTA"/>
    <property type="match status" value="1"/>
</dbReference>
<dbReference type="InterPro" id="IPR036249">
    <property type="entry name" value="Thioredoxin-like_sf"/>
</dbReference>
<keyword evidence="2" id="KW-1185">Reference proteome</keyword>
<evidence type="ECO:0008006" key="3">
    <source>
        <dbReference type="Google" id="ProtNLM"/>
    </source>
</evidence>
<evidence type="ECO:0000313" key="2">
    <source>
        <dbReference type="Proteomes" id="UP001164743"/>
    </source>
</evidence>
<organism evidence="1 2">
    <name type="scientific">Puccinia triticina</name>
    <dbReference type="NCBI Taxonomy" id="208348"/>
    <lineage>
        <taxon>Eukaryota</taxon>
        <taxon>Fungi</taxon>
        <taxon>Dikarya</taxon>
        <taxon>Basidiomycota</taxon>
        <taxon>Pucciniomycotina</taxon>
        <taxon>Pucciniomycetes</taxon>
        <taxon>Pucciniales</taxon>
        <taxon>Pucciniaceae</taxon>
        <taxon>Puccinia</taxon>
    </lineage>
</organism>
<gene>
    <name evidence="1" type="ORF">PtA15_11A650</name>
</gene>
<sequence length="208" mass="22605">MSDSTHHDRPLRLLTMNTPSGQAAQILVEELRLRYHVRIDHLVLDVRTGVARSNGFLALSPNGEVPVLIDNNADYLNKSAAPFAVSGAGAIMLHLANQVDKSNLFYGAGDRDDSDVVSLMEYGLTNIAVPTDELIHFERSADVGAPMLRDYWRACLLEGYEYLDKLLGGAAGGTPRIFCVGKGDGVYSLADMLIWPFVALGVRVLAGF</sequence>
<dbReference type="Gene3D" id="3.40.30.10">
    <property type="entry name" value="Glutaredoxin"/>
    <property type="match status" value="1"/>
</dbReference>
<dbReference type="SUPFAM" id="SSF52833">
    <property type="entry name" value="Thioredoxin-like"/>
    <property type="match status" value="1"/>
</dbReference>
<proteinExistence type="predicted"/>
<protein>
    <recommendedName>
        <fullName evidence="3">GST N-terminal domain-containing protein</fullName>
    </recommendedName>
</protein>
<dbReference type="Gene3D" id="1.20.1050.10">
    <property type="match status" value="1"/>
</dbReference>
<dbReference type="EMBL" id="CP110431">
    <property type="protein sequence ID" value="WAQ89958.1"/>
    <property type="molecule type" value="Genomic_DNA"/>
</dbReference>
<name>A0ABY7CYI4_9BASI</name>
<dbReference type="Proteomes" id="UP001164743">
    <property type="component" value="Chromosome 11A"/>
</dbReference>
<dbReference type="RefSeq" id="XP_053025513.1">
    <property type="nucleotide sequence ID" value="XM_053161581.1"/>
</dbReference>
<reference evidence="1" key="1">
    <citation type="submission" date="2022-10" db="EMBL/GenBank/DDBJ databases">
        <title>Puccinia triticina Genome sequencing and assembly.</title>
        <authorList>
            <person name="Li C."/>
        </authorList>
    </citation>
    <scope>NUCLEOTIDE SEQUENCE</scope>
    <source>
        <strain evidence="1">Pt15</strain>
    </source>
</reference>
<evidence type="ECO:0000313" key="1">
    <source>
        <dbReference type="EMBL" id="WAQ89958.1"/>
    </source>
</evidence>
<dbReference type="PANTHER" id="PTHR44051">
    <property type="entry name" value="GLUTATHIONE S-TRANSFERASE-RELATED"/>
    <property type="match status" value="1"/>
</dbReference>